<proteinExistence type="inferred from homology"/>
<evidence type="ECO:0000313" key="6">
    <source>
        <dbReference type="EMBL" id="KAJ8283127.1"/>
    </source>
</evidence>
<comment type="similarity">
    <text evidence="4">Belongs to the DONSON family.</text>
</comment>
<feature type="region of interest" description="Disordered" evidence="5">
    <location>
        <begin position="1"/>
        <end position="101"/>
    </location>
</feature>
<organism evidence="6 7">
    <name type="scientific">Conger conger</name>
    <name type="common">Conger eel</name>
    <name type="synonym">Muraena conger</name>
    <dbReference type="NCBI Taxonomy" id="82655"/>
    <lineage>
        <taxon>Eukaryota</taxon>
        <taxon>Metazoa</taxon>
        <taxon>Chordata</taxon>
        <taxon>Craniata</taxon>
        <taxon>Vertebrata</taxon>
        <taxon>Euteleostomi</taxon>
        <taxon>Actinopterygii</taxon>
        <taxon>Neopterygii</taxon>
        <taxon>Teleostei</taxon>
        <taxon>Anguilliformes</taxon>
        <taxon>Congridae</taxon>
        <taxon>Conger</taxon>
    </lineage>
</organism>
<feature type="compositionally biased region" description="Basic and acidic residues" evidence="5">
    <location>
        <begin position="366"/>
        <end position="376"/>
    </location>
</feature>
<feature type="compositionally biased region" description="Acidic residues" evidence="5">
    <location>
        <begin position="377"/>
        <end position="396"/>
    </location>
</feature>
<dbReference type="PRINTS" id="PR02064">
    <property type="entry name" value="DONSON"/>
</dbReference>
<comment type="subcellular location">
    <subcellularLocation>
        <location evidence="1">Nucleus</location>
    </subcellularLocation>
</comment>
<feature type="region of interest" description="Disordered" evidence="5">
    <location>
        <begin position="352"/>
        <end position="403"/>
    </location>
</feature>
<evidence type="ECO:0008006" key="8">
    <source>
        <dbReference type="Google" id="ProtNLM"/>
    </source>
</evidence>
<dbReference type="PANTHER" id="PTHR12972">
    <property type="entry name" value="DOWNSTREAM NEIGHBOR OF SON"/>
    <property type="match status" value="1"/>
</dbReference>
<evidence type="ECO:0000313" key="7">
    <source>
        <dbReference type="Proteomes" id="UP001152803"/>
    </source>
</evidence>
<evidence type="ECO:0000256" key="3">
    <source>
        <dbReference type="ARBA" id="ARBA00023242"/>
    </source>
</evidence>
<evidence type="ECO:0000256" key="5">
    <source>
        <dbReference type="SAM" id="MobiDB-lite"/>
    </source>
</evidence>
<evidence type="ECO:0000256" key="1">
    <source>
        <dbReference type="ARBA" id="ARBA00004123"/>
    </source>
</evidence>
<evidence type="ECO:0000256" key="2">
    <source>
        <dbReference type="ARBA" id="ARBA00022473"/>
    </source>
</evidence>
<dbReference type="GO" id="GO:0033260">
    <property type="term" value="P:nuclear DNA replication"/>
    <property type="evidence" value="ECO:0007669"/>
    <property type="project" value="TreeGrafter"/>
</dbReference>
<dbReference type="OrthoDB" id="534063at2759"/>
<reference evidence="6" key="1">
    <citation type="journal article" date="2023" name="Science">
        <title>Genome structures resolve the early diversification of teleost fishes.</title>
        <authorList>
            <person name="Parey E."/>
            <person name="Louis A."/>
            <person name="Montfort J."/>
            <person name="Bouchez O."/>
            <person name="Roques C."/>
            <person name="Iampietro C."/>
            <person name="Lluch J."/>
            <person name="Castinel A."/>
            <person name="Donnadieu C."/>
            <person name="Desvignes T."/>
            <person name="Floi Bucao C."/>
            <person name="Jouanno E."/>
            <person name="Wen M."/>
            <person name="Mejri S."/>
            <person name="Dirks R."/>
            <person name="Jansen H."/>
            <person name="Henkel C."/>
            <person name="Chen W.J."/>
            <person name="Zahm M."/>
            <person name="Cabau C."/>
            <person name="Klopp C."/>
            <person name="Thompson A.W."/>
            <person name="Robinson-Rechavi M."/>
            <person name="Braasch I."/>
            <person name="Lecointre G."/>
            <person name="Bobe J."/>
            <person name="Postlethwait J.H."/>
            <person name="Berthelot C."/>
            <person name="Roest Crollius H."/>
            <person name="Guiguen Y."/>
        </authorList>
    </citation>
    <scope>NUCLEOTIDE SEQUENCE</scope>
    <source>
        <strain evidence="6">Concon-B</strain>
    </source>
</reference>
<keyword evidence="3" id="KW-0539">Nucleus</keyword>
<dbReference type="AlphaFoldDB" id="A0A9Q1DWJ7"/>
<evidence type="ECO:0000256" key="4">
    <source>
        <dbReference type="ARBA" id="ARBA00025806"/>
    </source>
</evidence>
<name>A0A9Q1DWJ7_CONCO</name>
<dbReference type="EMBL" id="JAFJMO010000003">
    <property type="protein sequence ID" value="KAJ8283127.1"/>
    <property type="molecule type" value="Genomic_DNA"/>
</dbReference>
<sequence length="602" mass="66395">MSEQAGYSPSFKRPSDILRLRRKRARSEGVGCGARNASGSPALSVPGVRPFSPGSQPGGPPRPGGVKRRNPFANLENTYNSPKKRVLARSEGNPDSLGCKPLIDAERENQGDHPARRDTPLFTERLLHAEKRSQLEPSKKEVFVSDDSLFEDDLLADEKISAQISTDLRCCGPTDTAPPVCEEYPADWSLKTRLLFTSPLSFCWAEQLKAQEEAQGLSQHCRATHLPLPQNIQALQLWQHPSLPWLPLFPRMGSQRGFSGKSTPWANDPALQQSLMSEWSVSFTSLYSLLKAQLCPYFYLCSHQLTALFRAPGLGGADSITAVLSPTTRGLREAMRAEGIEFTLPLLEEKKKCRDQSSPQSQPGEHTTEPKELRMAEDEEEEAYGQDDDDDDDEDGGFSWLKEMGVQDKIKKPDSISIKLHKEHREVRLDRRPESLVLVRGSDSFTLLNFLLGCKSLVASAGPQAGLPPTLLAPTAFRGATLHTLKARSVKVKTRVGAGFQDVSSLEVTGPVMPHALHALTLLLRPAQRGAFSTTLYPHEPTAVFNTPGPDAEQHAQDVAVRGLGGCGLHPSTLRQLVQPSPLEQRALRHLHMKDYSYTWSS</sequence>
<dbReference type="InterPro" id="IPR024861">
    <property type="entry name" value="Donson"/>
</dbReference>
<feature type="compositionally biased region" description="Polar residues" evidence="5">
    <location>
        <begin position="356"/>
        <end position="365"/>
    </location>
</feature>
<dbReference type="Proteomes" id="UP001152803">
    <property type="component" value="Unassembled WGS sequence"/>
</dbReference>
<keyword evidence="2" id="KW-0217">Developmental protein</keyword>
<gene>
    <name evidence="6" type="ORF">COCON_G00056460</name>
</gene>
<comment type="caution">
    <text evidence="6">The sequence shown here is derived from an EMBL/GenBank/DDBJ whole genome shotgun (WGS) entry which is preliminary data.</text>
</comment>
<protein>
    <recommendedName>
        <fullName evidence="8">Protein downstream neighbor of Son</fullName>
    </recommendedName>
</protein>
<dbReference type="PANTHER" id="PTHR12972:SF0">
    <property type="entry name" value="PROTEIN DOWNSTREAM NEIGHBOR OF SON"/>
    <property type="match status" value="1"/>
</dbReference>
<dbReference type="GO" id="GO:0005634">
    <property type="term" value="C:nucleus"/>
    <property type="evidence" value="ECO:0007669"/>
    <property type="project" value="UniProtKB-SubCell"/>
</dbReference>
<accession>A0A9Q1DWJ7</accession>
<keyword evidence="7" id="KW-1185">Reference proteome</keyword>